<keyword evidence="9" id="KW-1185">Reference proteome</keyword>
<evidence type="ECO:0000313" key="7">
    <source>
        <dbReference type="EMBL" id="RKK04136.1"/>
    </source>
</evidence>
<name>A0A3A9JK40_9PROT</name>
<evidence type="ECO:0000313" key="9">
    <source>
        <dbReference type="Proteomes" id="UP000274097"/>
    </source>
</evidence>
<dbReference type="AlphaFoldDB" id="A0A3A9JK40"/>
<dbReference type="Pfam" id="PF00999">
    <property type="entry name" value="Na_H_Exchanger"/>
    <property type="match status" value="1"/>
</dbReference>
<dbReference type="EMBL" id="RFLX01000036">
    <property type="protein sequence ID" value="RMI17144.1"/>
    <property type="molecule type" value="Genomic_DNA"/>
</dbReference>
<dbReference type="InParanoid" id="A0A3A9JK40"/>
<evidence type="ECO:0000313" key="10">
    <source>
        <dbReference type="Proteomes" id="UP000278036"/>
    </source>
</evidence>
<feature type="transmembrane region" description="Helical" evidence="5">
    <location>
        <begin position="86"/>
        <end position="106"/>
    </location>
</feature>
<comment type="caution">
    <text evidence="7">The sequence shown here is derived from an EMBL/GenBank/DDBJ whole genome shotgun (WGS) entry which is preliminary data.</text>
</comment>
<evidence type="ECO:0000313" key="8">
    <source>
        <dbReference type="EMBL" id="RMI17144.1"/>
    </source>
</evidence>
<dbReference type="InterPro" id="IPR006153">
    <property type="entry name" value="Cation/H_exchanger_TM"/>
</dbReference>
<dbReference type="RefSeq" id="WP_120638369.1">
    <property type="nucleotide sequence ID" value="NZ_RAQU01000055.1"/>
</dbReference>
<organism evidence="7 10">
    <name type="scientific">Teichococcus wenyumeiae</name>
    <dbReference type="NCBI Taxonomy" id="2478470"/>
    <lineage>
        <taxon>Bacteria</taxon>
        <taxon>Pseudomonadati</taxon>
        <taxon>Pseudomonadota</taxon>
        <taxon>Alphaproteobacteria</taxon>
        <taxon>Acetobacterales</taxon>
        <taxon>Roseomonadaceae</taxon>
        <taxon>Roseomonas</taxon>
    </lineage>
</organism>
<dbReference type="EMBL" id="RAQU01000055">
    <property type="protein sequence ID" value="RKK04136.1"/>
    <property type="molecule type" value="Genomic_DNA"/>
</dbReference>
<sequence>MQQSRLKVLVLRFEATARAVAAAAVPIVLVARLVAVSAPLLLFPWSGRLSARNIPFLTWAGVHGGVSVALALSLPDVPEKSTLLTATYAVVLFSIIIQGSTLGLVVRHTLLTDKAKHA</sequence>
<keyword evidence="3 5" id="KW-1133">Transmembrane helix</keyword>
<gene>
    <name evidence="7" type="ORF">D6Z83_11065</name>
    <name evidence="8" type="ORF">EBE87_23670</name>
</gene>
<feature type="transmembrane region" description="Helical" evidence="5">
    <location>
        <begin position="20"/>
        <end position="42"/>
    </location>
</feature>
<dbReference type="OrthoDB" id="9774146at2"/>
<evidence type="ECO:0000256" key="5">
    <source>
        <dbReference type="SAM" id="Phobius"/>
    </source>
</evidence>
<keyword evidence="4 5" id="KW-0472">Membrane</keyword>
<evidence type="ECO:0000256" key="2">
    <source>
        <dbReference type="ARBA" id="ARBA00022692"/>
    </source>
</evidence>
<dbReference type="Proteomes" id="UP000274097">
    <property type="component" value="Unassembled WGS sequence"/>
</dbReference>
<accession>A0A3A9JK40</accession>
<proteinExistence type="predicted"/>
<evidence type="ECO:0000256" key="1">
    <source>
        <dbReference type="ARBA" id="ARBA00004141"/>
    </source>
</evidence>
<dbReference type="GO" id="GO:0016020">
    <property type="term" value="C:membrane"/>
    <property type="evidence" value="ECO:0007669"/>
    <property type="project" value="UniProtKB-SubCell"/>
</dbReference>
<keyword evidence="2 5" id="KW-0812">Transmembrane</keyword>
<dbReference type="Proteomes" id="UP000278036">
    <property type="component" value="Unassembled WGS sequence"/>
</dbReference>
<reference evidence="7 10" key="1">
    <citation type="submission" date="2018-09" db="EMBL/GenBank/DDBJ databases">
        <title>Roseomonas sp. nov., isolated from feces of Tibetan antelopes in the Qinghai-Tibet plateau, China.</title>
        <authorList>
            <person name="Tian Z."/>
        </authorList>
    </citation>
    <scope>NUCLEOTIDE SEQUENCE [LARGE SCALE GENOMIC DNA]</scope>
    <source>
        <strain evidence="8 9">Z23</strain>
        <strain evidence="7 10">Z24</strain>
    </source>
</reference>
<protein>
    <recommendedName>
        <fullName evidence="6">Cation/H+ exchanger transmembrane domain-containing protein</fullName>
    </recommendedName>
</protein>
<feature type="domain" description="Cation/H+ exchanger transmembrane" evidence="6">
    <location>
        <begin position="19"/>
        <end position="107"/>
    </location>
</feature>
<evidence type="ECO:0000256" key="3">
    <source>
        <dbReference type="ARBA" id="ARBA00022989"/>
    </source>
</evidence>
<dbReference type="GO" id="GO:1902600">
    <property type="term" value="P:proton transmembrane transport"/>
    <property type="evidence" value="ECO:0007669"/>
    <property type="project" value="InterPro"/>
</dbReference>
<evidence type="ECO:0000256" key="4">
    <source>
        <dbReference type="ARBA" id="ARBA00023136"/>
    </source>
</evidence>
<evidence type="ECO:0000259" key="6">
    <source>
        <dbReference type="Pfam" id="PF00999"/>
    </source>
</evidence>
<dbReference type="GO" id="GO:0015297">
    <property type="term" value="F:antiporter activity"/>
    <property type="evidence" value="ECO:0007669"/>
    <property type="project" value="InterPro"/>
</dbReference>
<comment type="subcellular location">
    <subcellularLocation>
        <location evidence="1">Membrane</location>
        <topology evidence="1">Multi-pass membrane protein</topology>
    </subcellularLocation>
</comment>